<proteinExistence type="predicted"/>
<evidence type="ECO:0000313" key="3">
    <source>
        <dbReference type="EMBL" id="EGO6679232.1"/>
    </source>
</evidence>
<name>A0A2K3TUR2_ECOLX</name>
<keyword evidence="1" id="KW-0732">Signal</keyword>
<feature type="chain" id="PRO_5042350165" evidence="1">
    <location>
        <begin position="26"/>
        <end position="186"/>
    </location>
</feature>
<evidence type="ECO:0000259" key="2">
    <source>
        <dbReference type="Pfam" id="PF00419"/>
    </source>
</evidence>
<reference evidence="4 5" key="1">
    <citation type="submission" date="2018-01" db="EMBL/GenBank/DDBJ databases">
        <title>Draft Genomic Sequencing Of Potential Extraintestinal Pathogenic Escherichia coli B8S18 Isolated From Retail Chicken Skin.</title>
        <authorList>
            <person name="Xu A."/>
            <person name="Tilman S."/>
            <person name="Wisser-Parker K."/>
            <person name="Sheen S."/>
            <person name="Sommers C."/>
        </authorList>
    </citation>
    <scope>NUCLEOTIDE SEQUENCE [LARGE SCALE GENOMIC DNA]</scope>
    <source>
        <strain evidence="4 5">B8S18Com</strain>
    </source>
</reference>
<feature type="domain" description="Fimbrial-type adhesion" evidence="2">
    <location>
        <begin position="34"/>
        <end position="185"/>
    </location>
</feature>
<evidence type="ECO:0000313" key="5">
    <source>
        <dbReference type="Proteomes" id="UP000236598"/>
    </source>
</evidence>
<dbReference type="RefSeq" id="WP_032184725.1">
    <property type="nucleotide sequence ID" value="NZ_ABACVG020000001.1"/>
</dbReference>
<evidence type="ECO:0000313" key="4">
    <source>
        <dbReference type="EMBL" id="PNY68041.1"/>
    </source>
</evidence>
<comment type="caution">
    <text evidence="4">The sequence shown here is derived from an EMBL/GenBank/DDBJ whole genome shotgun (WGS) entry which is preliminary data.</text>
</comment>
<dbReference type="EMBL" id="PPHQ01000006">
    <property type="protein sequence ID" value="PNY68041.1"/>
    <property type="molecule type" value="Genomic_DNA"/>
</dbReference>
<dbReference type="InterPro" id="IPR050263">
    <property type="entry name" value="Bact_Fimbrial_Adh_Pro"/>
</dbReference>
<dbReference type="SUPFAM" id="SSF49401">
    <property type="entry name" value="Bacterial adhesins"/>
    <property type="match status" value="1"/>
</dbReference>
<dbReference type="PANTHER" id="PTHR33420">
    <property type="entry name" value="FIMBRIAL SUBUNIT ELFA-RELATED"/>
    <property type="match status" value="1"/>
</dbReference>
<reference evidence="3" key="2">
    <citation type="submission" date="2020-01" db="EMBL/GenBank/DDBJ databases">
        <authorList>
            <consortium name="GenomeTrakr network: Whole genome sequencing for foodborne pathogen traceback"/>
        </authorList>
    </citation>
    <scope>NUCLEOTIDE SEQUENCE</scope>
    <source>
        <strain evidence="3">PSU-2311</strain>
    </source>
</reference>
<protein>
    <submittedName>
        <fullName evidence="4">Fimbrial protein</fullName>
    </submittedName>
</protein>
<dbReference type="PANTHER" id="PTHR33420:SF26">
    <property type="entry name" value="FIMBRIAL SUBUNIT"/>
    <property type="match status" value="1"/>
</dbReference>
<sequence>MSKFAKTAIAAAMVMGAVVSASAFAAGNNGTARFYGTIEDSPCSIVPDDHKLEVDLGNIGAEVLKNNGTTTPKDFQIRLQDCVFDTQTNMETTFTGNVSTGNENYYTIFNTDTGAAFNNVSLAIGDKQGTSYKSGAGIKQAIVNDSATNKGKPKQTLNFKAWLVGATGTPDLGGFEANTTFQITYL</sequence>
<dbReference type="InterPro" id="IPR000259">
    <property type="entry name" value="Adhesion_dom_fimbrial"/>
</dbReference>
<evidence type="ECO:0000256" key="1">
    <source>
        <dbReference type="SAM" id="SignalP"/>
    </source>
</evidence>
<dbReference type="InterPro" id="IPR008966">
    <property type="entry name" value="Adhesion_dom_sf"/>
</dbReference>
<dbReference type="InterPro" id="IPR036937">
    <property type="entry name" value="Adhesion_dom_fimbrial_sf"/>
</dbReference>
<dbReference type="GO" id="GO:0043709">
    <property type="term" value="P:cell adhesion involved in single-species biofilm formation"/>
    <property type="evidence" value="ECO:0007669"/>
    <property type="project" value="TreeGrafter"/>
</dbReference>
<dbReference type="EMBL" id="AAXDPX010000011">
    <property type="protein sequence ID" value="EGO6679232.1"/>
    <property type="molecule type" value="Genomic_DNA"/>
</dbReference>
<accession>A0A2K3TUR2</accession>
<dbReference type="Proteomes" id="UP000600030">
    <property type="component" value="Unassembled WGS sequence"/>
</dbReference>
<feature type="signal peptide" evidence="1">
    <location>
        <begin position="1"/>
        <end position="25"/>
    </location>
</feature>
<organism evidence="4 5">
    <name type="scientific">Escherichia coli</name>
    <dbReference type="NCBI Taxonomy" id="562"/>
    <lineage>
        <taxon>Bacteria</taxon>
        <taxon>Pseudomonadati</taxon>
        <taxon>Pseudomonadota</taxon>
        <taxon>Gammaproteobacteria</taxon>
        <taxon>Enterobacterales</taxon>
        <taxon>Enterobacteriaceae</taxon>
        <taxon>Escherichia</taxon>
    </lineage>
</organism>
<dbReference type="AlphaFoldDB" id="A0A2K3TUR2"/>
<dbReference type="Proteomes" id="UP000236598">
    <property type="component" value="Unassembled WGS sequence"/>
</dbReference>
<dbReference type="Gene3D" id="2.60.40.1090">
    <property type="entry name" value="Fimbrial-type adhesion domain"/>
    <property type="match status" value="1"/>
</dbReference>
<dbReference type="Pfam" id="PF00419">
    <property type="entry name" value="Fimbrial"/>
    <property type="match status" value="1"/>
</dbReference>
<dbReference type="GO" id="GO:0009289">
    <property type="term" value="C:pilus"/>
    <property type="evidence" value="ECO:0007669"/>
    <property type="project" value="InterPro"/>
</dbReference>
<gene>
    <name evidence="4" type="ORF">C2M16_08630</name>
    <name evidence="3" type="ORF">GTP92_13000</name>
</gene>